<dbReference type="Gene3D" id="3.40.50.2000">
    <property type="entry name" value="Glycogen Phosphorylase B"/>
    <property type="match status" value="2"/>
</dbReference>
<sequence length="367" mass="40405">MTALPRLLVSSQAGSPADPRVWSGTPSKLFEALLADGALRPEPWSSAAAGPSALRIDRALGLQHRFIHGPARRWQAAAAASAEAERLDCVAQLHLGSYDAPLRAGRRPFYLYVDSSYDFWERHALAARSLGGWQRRAFRALDRRVLLAARHIFTVGEHIADNMATHMGVPRDRLTAVGTGMGDIQPYSGAKDYRRNRLLIVAKNRPADKGLPLLLAAFERARASLPDLQLTVIGGAKYPELKDRPGILPTGWISAEELQRLFDEACLYVMPAGYEPWGLSYLEALACRMPIVGLERGAFPEISGRGRYGFSLAQQTPEALADLLLSALADPERLARMGEAGQAHCLAHYRWQRVAREISRVILDARS</sequence>
<dbReference type="Pfam" id="PF00534">
    <property type="entry name" value="Glycos_transf_1"/>
    <property type="match status" value="1"/>
</dbReference>
<keyword evidence="3 5" id="KW-0808">Transferase</keyword>
<dbReference type="InterPro" id="IPR001296">
    <property type="entry name" value="Glyco_trans_1"/>
</dbReference>
<evidence type="ECO:0000259" key="4">
    <source>
        <dbReference type="Pfam" id="PF00534"/>
    </source>
</evidence>
<comment type="similarity">
    <text evidence="1">Belongs to the glycosyltransferase group 1 family. Glycosyltransferase 4 subfamily.</text>
</comment>
<dbReference type="PANTHER" id="PTHR12526:SF640">
    <property type="entry name" value="COLANIC ACID BIOSYNTHESIS GLYCOSYLTRANSFERASE WCAL-RELATED"/>
    <property type="match status" value="1"/>
</dbReference>
<dbReference type="GO" id="GO:1901135">
    <property type="term" value="P:carbohydrate derivative metabolic process"/>
    <property type="evidence" value="ECO:0007669"/>
    <property type="project" value="UniProtKB-ARBA"/>
</dbReference>
<gene>
    <name evidence="5" type="ORF">ED208_06525</name>
</gene>
<dbReference type="RefSeq" id="WP_123211064.1">
    <property type="nucleotide sequence ID" value="NZ_RJVO01000002.1"/>
</dbReference>
<evidence type="ECO:0000256" key="3">
    <source>
        <dbReference type="ARBA" id="ARBA00022679"/>
    </source>
</evidence>
<keyword evidence="2" id="KW-0328">Glycosyltransferase</keyword>
<organism evidence="5 6">
    <name type="scientific">Stagnimonas aquatica</name>
    <dbReference type="NCBI Taxonomy" id="2689987"/>
    <lineage>
        <taxon>Bacteria</taxon>
        <taxon>Pseudomonadati</taxon>
        <taxon>Pseudomonadota</taxon>
        <taxon>Gammaproteobacteria</taxon>
        <taxon>Nevskiales</taxon>
        <taxon>Nevskiaceae</taxon>
        <taxon>Stagnimonas</taxon>
    </lineage>
</organism>
<evidence type="ECO:0000256" key="2">
    <source>
        <dbReference type="ARBA" id="ARBA00022676"/>
    </source>
</evidence>
<feature type="domain" description="Glycosyl transferase family 1" evidence="4">
    <location>
        <begin position="197"/>
        <end position="342"/>
    </location>
</feature>
<reference evidence="5 6" key="1">
    <citation type="submission" date="2018-10" db="EMBL/GenBank/DDBJ databases">
        <authorList>
            <person name="Chen W.-M."/>
        </authorList>
    </citation>
    <scope>NUCLEOTIDE SEQUENCE [LARGE SCALE GENOMIC DNA]</scope>
    <source>
        <strain evidence="5 6">THS-13</strain>
    </source>
</reference>
<keyword evidence="6" id="KW-1185">Reference proteome</keyword>
<dbReference type="CDD" id="cd03801">
    <property type="entry name" value="GT4_PimA-like"/>
    <property type="match status" value="1"/>
</dbReference>
<dbReference type="GO" id="GO:0016757">
    <property type="term" value="F:glycosyltransferase activity"/>
    <property type="evidence" value="ECO:0007669"/>
    <property type="project" value="UniProtKB-KW"/>
</dbReference>
<dbReference type="EMBL" id="RJVO01000002">
    <property type="protein sequence ID" value="ROH92021.1"/>
    <property type="molecule type" value="Genomic_DNA"/>
</dbReference>
<name>A0A3N0VH65_9GAMM</name>
<proteinExistence type="inferred from homology"/>
<dbReference type="Proteomes" id="UP000282106">
    <property type="component" value="Unassembled WGS sequence"/>
</dbReference>
<evidence type="ECO:0000313" key="6">
    <source>
        <dbReference type="Proteomes" id="UP000282106"/>
    </source>
</evidence>
<evidence type="ECO:0000256" key="1">
    <source>
        <dbReference type="ARBA" id="ARBA00009481"/>
    </source>
</evidence>
<dbReference type="SUPFAM" id="SSF53756">
    <property type="entry name" value="UDP-Glycosyltransferase/glycogen phosphorylase"/>
    <property type="match status" value="1"/>
</dbReference>
<comment type="caution">
    <text evidence="5">The sequence shown here is derived from an EMBL/GenBank/DDBJ whole genome shotgun (WGS) entry which is preliminary data.</text>
</comment>
<evidence type="ECO:0000313" key="5">
    <source>
        <dbReference type="EMBL" id="ROH92021.1"/>
    </source>
</evidence>
<dbReference type="PANTHER" id="PTHR12526">
    <property type="entry name" value="GLYCOSYLTRANSFERASE"/>
    <property type="match status" value="1"/>
</dbReference>
<dbReference type="AlphaFoldDB" id="A0A3N0VH65"/>
<protein>
    <submittedName>
        <fullName evidence="5">Glycosyltransferase</fullName>
    </submittedName>
</protein>
<dbReference type="InParanoid" id="A0A3N0VH65"/>
<accession>A0A3N0VH65</accession>